<dbReference type="GO" id="GO:0005737">
    <property type="term" value="C:cytoplasm"/>
    <property type="evidence" value="ECO:0007669"/>
    <property type="project" value="TreeGrafter"/>
</dbReference>
<proteinExistence type="inferred from homology"/>
<dbReference type="RefSeq" id="WP_071163873.1">
    <property type="nucleotide sequence ID" value="NZ_CP017812.1"/>
</dbReference>
<dbReference type="PANTHER" id="PTHR43782:SF3">
    <property type="entry name" value="ARGINASE"/>
    <property type="match status" value="1"/>
</dbReference>
<keyword evidence="1" id="KW-0479">Metal-binding</keyword>
<dbReference type="SUPFAM" id="SSF52768">
    <property type="entry name" value="Arginase/deacetylase"/>
    <property type="match status" value="1"/>
</dbReference>
<dbReference type="GO" id="GO:0004053">
    <property type="term" value="F:arginase activity"/>
    <property type="evidence" value="ECO:0007669"/>
    <property type="project" value="UniProtKB-EC"/>
</dbReference>
<dbReference type="Pfam" id="PF00491">
    <property type="entry name" value="Arginase"/>
    <property type="match status" value="1"/>
</dbReference>
<gene>
    <name evidence="7" type="ORF">BK816_03120</name>
</gene>
<evidence type="ECO:0000256" key="2">
    <source>
        <dbReference type="ARBA" id="ARBA00022801"/>
    </source>
</evidence>
<dbReference type="PROSITE" id="PS51409">
    <property type="entry name" value="ARGINASE_2"/>
    <property type="match status" value="1"/>
</dbReference>
<dbReference type="Proteomes" id="UP000176288">
    <property type="component" value="Chromosome"/>
</dbReference>
<evidence type="ECO:0000256" key="3">
    <source>
        <dbReference type="ARBA" id="ARBA00023211"/>
    </source>
</evidence>
<keyword evidence="8" id="KW-1185">Reference proteome</keyword>
<evidence type="ECO:0000313" key="7">
    <source>
        <dbReference type="EMBL" id="AOZ72407.1"/>
    </source>
</evidence>
<keyword evidence="2 6" id="KW-0378">Hydrolase</keyword>
<evidence type="ECO:0000256" key="6">
    <source>
        <dbReference type="RuleBase" id="RU003684"/>
    </source>
</evidence>
<protein>
    <recommendedName>
        <fullName evidence="9">Arginase</fullName>
    </recommendedName>
</protein>
<reference evidence="7 8" key="1">
    <citation type="submission" date="2016-10" db="EMBL/GenBank/DDBJ databases">
        <title>Actinomyces aegypiusis sp. nov., isolated from the Aegypius monachus in Qinghai Tibet Plateau China.</title>
        <authorList>
            <person name="Wang Y."/>
        </authorList>
    </citation>
    <scope>NUCLEOTIDE SEQUENCE [LARGE SCALE GENOMIC DNA]</scope>
    <source>
        <strain evidence="7 8">VUL4_3</strain>
    </source>
</reference>
<dbReference type="InterPro" id="IPR023696">
    <property type="entry name" value="Ureohydrolase_dom_sf"/>
</dbReference>
<dbReference type="InterPro" id="IPR006035">
    <property type="entry name" value="Ureohydrolase"/>
</dbReference>
<comment type="catalytic activity">
    <reaction evidence="4">
        <text>L-arginine + H2O = urea + L-ornithine</text>
        <dbReference type="Rhea" id="RHEA:20569"/>
        <dbReference type="ChEBI" id="CHEBI:15377"/>
        <dbReference type="ChEBI" id="CHEBI:16199"/>
        <dbReference type="ChEBI" id="CHEBI:32682"/>
        <dbReference type="ChEBI" id="CHEBI:46911"/>
        <dbReference type="EC" id="3.5.3.1"/>
    </reaction>
</comment>
<dbReference type="InterPro" id="IPR020855">
    <property type="entry name" value="Ureohydrolase_Mn_BS"/>
</dbReference>
<sequence length="308" mass="33909">MSFINSNLDLISTQMRLGTGRLGDSGSFPRLVESGLLEKLENKGFSLTCHEVNTPPVTESEIYASHDHLKYLAPIMEVDKALEQEVYSSLQKGHLPFTIGGDHALAIGTLSGLLNYCQENNEKPFVVWFDAHTDINTAKGTLSGNVHGIPLAVAIGYDQDIFPSFYQKEQYLDPSALHYVGIRSVDDFEQNVVEQHSIPNHPMSALKQLGDEWPKVVVEQIVTEFEKSKATRLHLSFDLDGVDPSFAPSVFTDVPDGVPLPQALEFVTRLKEALPLKSGDFVEFDPGLDDNNNTGLKAALAVLDTILD</sequence>
<dbReference type="EMBL" id="CP017812">
    <property type="protein sequence ID" value="AOZ72407.1"/>
    <property type="molecule type" value="Genomic_DNA"/>
</dbReference>
<keyword evidence="3" id="KW-0464">Manganese</keyword>
<name>A0A1D9MJC9_9ACTO</name>
<dbReference type="OrthoDB" id="7331788at2"/>
<dbReference type="AlphaFoldDB" id="A0A1D9MJC9"/>
<accession>A0A1D9MJC9</accession>
<dbReference type="Gene3D" id="3.40.800.10">
    <property type="entry name" value="Ureohydrolase domain"/>
    <property type="match status" value="1"/>
</dbReference>
<comment type="similarity">
    <text evidence="5 6">Belongs to the arginase family.</text>
</comment>
<evidence type="ECO:0000256" key="1">
    <source>
        <dbReference type="ARBA" id="ARBA00022723"/>
    </source>
</evidence>
<dbReference type="PANTHER" id="PTHR43782">
    <property type="entry name" value="ARGINASE"/>
    <property type="match status" value="1"/>
</dbReference>
<dbReference type="PRINTS" id="PR00116">
    <property type="entry name" value="ARGINASE"/>
</dbReference>
<evidence type="ECO:0008006" key="9">
    <source>
        <dbReference type="Google" id="ProtNLM"/>
    </source>
</evidence>
<evidence type="ECO:0000256" key="5">
    <source>
        <dbReference type="PROSITE-ProRule" id="PRU00742"/>
    </source>
</evidence>
<organism evidence="7 8">
    <name type="scientific">Boudabousia tangfeifanii</name>
    <dbReference type="NCBI Taxonomy" id="1912795"/>
    <lineage>
        <taxon>Bacteria</taxon>
        <taxon>Bacillati</taxon>
        <taxon>Actinomycetota</taxon>
        <taxon>Actinomycetes</taxon>
        <taxon>Actinomycetales</taxon>
        <taxon>Actinomycetaceae</taxon>
        <taxon>Boudabousia</taxon>
    </lineage>
</organism>
<dbReference type="STRING" id="1912795.BK816_03120"/>
<dbReference type="GO" id="GO:0030145">
    <property type="term" value="F:manganese ion binding"/>
    <property type="evidence" value="ECO:0007669"/>
    <property type="project" value="TreeGrafter"/>
</dbReference>
<evidence type="ECO:0000256" key="4">
    <source>
        <dbReference type="ARBA" id="ARBA00047391"/>
    </source>
</evidence>
<evidence type="ECO:0000313" key="8">
    <source>
        <dbReference type="Proteomes" id="UP000176288"/>
    </source>
</evidence>
<dbReference type="PROSITE" id="PS01053">
    <property type="entry name" value="ARGINASE_1"/>
    <property type="match status" value="1"/>
</dbReference>
<dbReference type="KEGG" id="avu:BK816_03120"/>